<protein>
    <submittedName>
        <fullName evidence="2">Glycosyltransferase</fullName>
    </submittedName>
</protein>
<reference evidence="3" key="1">
    <citation type="journal article" date="2019" name="Int. J. Syst. Evol. Microbiol.">
        <title>The Global Catalogue of Microorganisms (GCM) 10K type strain sequencing project: providing services to taxonomists for standard genome sequencing and annotation.</title>
        <authorList>
            <consortium name="The Broad Institute Genomics Platform"/>
            <consortium name="The Broad Institute Genome Sequencing Center for Infectious Disease"/>
            <person name="Wu L."/>
            <person name="Ma J."/>
        </authorList>
    </citation>
    <scope>NUCLEOTIDE SEQUENCE [LARGE SCALE GENOMIC DNA]</scope>
    <source>
        <strain evidence="3">JCM 14736</strain>
    </source>
</reference>
<sequence length="356" mass="39816">MLVFPAYRSNPFLNMLGLAPRAAGYRFLDAVSWDGLLRLLPSLQDGDVFHLHWTTPILQRAQDRAAAEQRLTRFVAELDGLRLRGVRLLWTVHNRLPHELAFRELEVDLMRAIADRADAVHVMAPDTPTVLSDIVRLDPATVRVLPHPSYAGIYDTGITREQARASFGLEDTDHATLFMGQIRPYKGIGELIAASGTAQRTDGDLVLLLAGAVAEADPDEIRTAIPAGVRAILDLAFIDDGDMDRWLRAADVMVLPYRAILNSGSVHLAATFGIPVILPDEAHLREQFGEEPWVAFFDTRDPAASIAELLSDTTLFAEVTEADFDRFNREISPFRVSRRYRMLLDELRGWPERSRA</sequence>
<keyword evidence="3" id="KW-1185">Reference proteome</keyword>
<evidence type="ECO:0000313" key="3">
    <source>
        <dbReference type="Proteomes" id="UP001500851"/>
    </source>
</evidence>
<evidence type="ECO:0000256" key="1">
    <source>
        <dbReference type="ARBA" id="ARBA00022679"/>
    </source>
</evidence>
<organism evidence="2 3">
    <name type="scientific">Leucobacter iarius</name>
    <dbReference type="NCBI Taxonomy" id="333963"/>
    <lineage>
        <taxon>Bacteria</taxon>
        <taxon>Bacillati</taxon>
        <taxon>Actinomycetota</taxon>
        <taxon>Actinomycetes</taxon>
        <taxon>Micrococcales</taxon>
        <taxon>Microbacteriaceae</taxon>
        <taxon>Leucobacter</taxon>
    </lineage>
</organism>
<name>A0ABP4XFG5_9MICO</name>
<dbReference type="PANTHER" id="PTHR46401:SF2">
    <property type="entry name" value="GLYCOSYLTRANSFERASE WBBK-RELATED"/>
    <property type="match status" value="1"/>
</dbReference>
<proteinExistence type="predicted"/>
<accession>A0ABP4XFG5</accession>
<keyword evidence="1" id="KW-0808">Transferase</keyword>
<evidence type="ECO:0000313" key="2">
    <source>
        <dbReference type="EMBL" id="GAA1780491.1"/>
    </source>
</evidence>
<dbReference type="Proteomes" id="UP001500851">
    <property type="component" value="Unassembled WGS sequence"/>
</dbReference>
<dbReference type="Gene3D" id="3.40.50.2000">
    <property type="entry name" value="Glycogen Phosphorylase B"/>
    <property type="match status" value="1"/>
</dbReference>
<comment type="caution">
    <text evidence="2">The sequence shown here is derived from an EMBL/GenBank/DDBJ whole genome shotgun (WGS) entry which is preliminary data.</text>
</comment>
<gene>
    <name evidence="2" type="ORF">GCM10009768_06760</name>
</gene>
<dbReference type="SUPFAM" id="SSF53756">
    <property type="entry name" value="UDP-Glycosyltransferase/glycogen phosphorylase"/>
    <property type="match status" value="1"/>
</dbReference>
<dbReference type="PANTHER" id="PTHR46401">
    <property type="entry name" value="GLYCOSYLTRANSFERASE WBBK-RELATED"/>
    <property type="match status" value="1"/>
</dbReference>
<dbReference type="EMBL" id="BAAAOB010000001">
    <property type="protein sequence ID" value="GAA1780491.1"/>
    <property type="molecule type" value="Genomic_DNA"/>
</dbReference>
<dbReference type="Pfam" id="PF13692">
    <property type="entry name" value="Glyco_trans_1_4"/>
    <property type="match status" value="1"/>
</dbReference>